<evidence type="ECO:0000256" key="1">
    <source>
        <dbReference type="ARBA" id="ARBA00022729"/>
    </source>
</evidence>
<evidence type="ECO:0000313" key="8">
    <source>
        <dbReference type="Proteomes" id="UP000001554"/>
    </source>
</evidence>
<evidence type="ECO:0000256" key="5">
    <source>
        <dbReference type="PROSITE-ProRule" id="PRU00196"/>
    </source>
</evidence>
<organism evidence="8 9">
    <name type="scientific">Branchiostoma floridae</name>
    <name type="common">Florida lancelet</name>
    <name type="synonym">Amphioxus</name>
    <dbReference type="NCBI Taxonomy" id="7739"/>
    <lineage>
        <taxon>Eukaryota</taxon>
        <taxon>Metazoa</taxon>
        <taxon>Chordata</taxon>
        <taxon>Cephalochordata</taxon>
        <taxon>Leptocardii</taxon>
        <taxon>Amphioxiformes</taxon>
        <taxon>Branchiostomatidae</taxon>
        <taxon>Branchiostoma</taxon>
    </lineage>
</organism>
<dbReference type="InterPro" id="IPR001190">
    <property type="entry name" value="SRCR"/>
</dbReference>
<dbReference type="FunFam" id="3.10.250.10:FF:000006">
    <property type="entry name" value="neurotrypsin isoform X2"/>
    <property type="match status" value="1"/>
</dbReference>
<keyword evidence="8" id="KW-1185">Reference proteome</keyword>
<dbReference type="SUPFAM" id="SSF56487">
    <property type="entry name" value="SRCR-like"/>
    <property type="match status" value="1"/>
</dbReference>
<name>A0A9J7HH34_BRAFL</name>
<feature type="region of interest" description="Disordered" evidence="6">
    <location>
        <begin position="111"/>
        <end position="148"/>
    </location>
</feature>
<keyword evidence="1" id="KW-0732">Signal</keyword>
<reference evidence="9" key="2">
    <citation type="submission" date="2025-08" db="UniProtKB">
        <authorList>
            <consortium name="RefSeq"/>
        </authorList>
    </citation>
    <scope>IDENTIFICATION</scope>
    <source>
        <strain evidence="9">S238N-H82</strain>
        <tissue evidence="9">Testes</tissue>
    </source>
</reference>
<feature type="disulfide bond" evidence="5">
    <location>
        <begin position="61"/>
        <end position="71"/>
    </location>
</feature>
<evidence type="ECO:0000313" key="9">
    <source>
        <dbReference type="RefSeq" id="XP_035658110.1"/>
    </source>
</evidence>
<dbReference type="GO" id="GO:0016020">
    <property type="term" value="C:membrane"/>
    <property type="evidence" value="ECO:0007669"/>
    <property type="project" value="InterPro"/>
</dbReference>
<gene>
    <name evidence="9" type="primary">LOC118403494</name>
</gene>
<proteinExistence type="predicted"/>
<accession>A0A9J7HH34</accession>
<feature type="disulfide bond" evidence="5">
    <location>
        <begin position="30"/>
        <end position="91"/>
    </location>
</feature>
<dbReference type="PANTHER" id="PTHR48071:SF18">
    <property type="entry name" value="DELETED IN MALIGNANT BRAIN TUMORS 1 PROTEIN-RELATED"/>
    <property type="match status" value="1"/>
</dbReference>
<dbReference type="PRINTS" id="PR00258">
    <property type="entry name" value="SPERACTRCPTR"/>
</dbReference>
<keyword evidence="4" id="KW-0325">Glycoprotein</keyword>
<feature type="disulfide bond" evidence="5">
    <location>
        <begin position="17"/>
        <end position="81"/>
    </location>
</feature>
<evidence type="ECO:0000259" key="7">
    <source>
        <dbReference type="PROSITE" id="PS50287"/>
    </source>
</evidence>
<evidence type="ECO:0000256" key="4">
    <source>
        <dbReference type="ARBA" id="ARBA00023180"/>
    </source>
</evidence>
<dbReference type="PANTHER" id="PTHR48071">
    <property type="entry name" value="SRCR DOMAIN-CONTAINING PROTEIN"/>
    <property type="match status" value="1"/>
</dbReference>
<evidence type="ECO:0000256" key="6">
    <source>
        <dbReference type="SAM" id="MobiDB-lite"/>
    </source>
</evidence>
<dbReference type="GeneID" id="118403494"/>
<evidence type="ECO:0000256" key="2">
    <source>
        <dbReference type="ARBA" id="ARBA00022737"/>
    </source>
</evidence>
<dbReference type="KEGG" id="bfo:118403494"/>
<sequence>MEGRVEVYHDGQWGTVCDDNFDMNDAIVVCRQLGYGGAIGARWGAAFGEGSGPIWLDEVACAGFETNIEDCSHDGWGTHNCGHNEDAGVVCSGPTTEVPTTPRHVTFPTNTEVRSQTTSMHIPSSAQPTQRPTHPSQSTAYQTTRLAA</sequence>
<dbReference type="RefSeq" id="XP_035658110.1">
    <property type="nucleotide sequence ID" value="XM_035802217.1"/>
</dbReference>
<reference evidence="8" key="1">
    <citation type="journal article" date="2020" name="Nat. Ecol. Evol.">
        <title>Deeply conserved synteny resolves early events in vertebrate evolution.</title>
        <authorList>
            <person name="Simakov O."/>
            <person name="Marletaz F."/>
            <person name="Yue J.X."/>
            <person name="O'Connell B."/>
            <person name="Jenkins J."/>
            <person name="Brandt A."/>
            <person name="Calef R."/>
            <person name="Tung C.H."/>
            <person name="Huang T.K."/>
            <person name="Schmutz J."/>
            <person name="Satoh N."/>
            <person name="Yu J.K."/>
            <person name="Putnam N.H."/>
            <person name="Green R.E."/>
            <person name="Rokhsar D.S."/>
        </authorList>
    </citation>
    <scope>NUCLEOTIDE SEQUENCE [LARGE SCALE GENOMIC DNA]</scope>
    <source>
        <strain evidence="8">S238N-H82</strain>
    </source>
</reference>
<keyword evidence="2" id="KW-0677">Repeat</keyword>
<dbReference type="AlphaFoldDB" id="A0A9J7HH34"/>
<dbReference type="Pfam" id="PF00530">
    <property type="entry name" value="SRCR"/>
    <property type="match status" value="1"/>
</dbReference>
<dbReference type="Gene3D" id="3.10.250.10">
    <property type="entry name" value="SRCR-like domain"/>
    <property type="match status" value="1"/>
</dbReference>
<dbReference type="InterPro" id="IPR036772">
    <property type="entry name" value="SRCR-like_dom_sf"/>
</dbReference>
<protein>
    <submittedName>
        <fullName evidence="9">Galectin-3-binding protein A-like</fullName>
    </submittedName>
</protein>
<dbReference type="PROSITE" id="PS50287">
    <property type="entry name" value="SRCR_2"/>
    <property type="match status" value="1"/>
</dbReference>
<feature type="domain" description="SRCR" evidence="7">
    <location>
        <begin position="1"/>
        <end position="92"/>
    </location>
</feature>
<evidence type="ECO:0000256" key="3">
    <source>
        <dbReference type="ARBA" id="ARBA00023157"/>
    </source>
</evidence>
<dbReference type="Proteomes" id="UP000001554">
    <property type="component" value="Chromosome 16"/>
</dbReference>
<keyword evidence="3 5" id="KW-1015">Disulfide bond</keyword>
<dbReference type="OMA" id="NIANCRY"/>
<dbReference type="OrthoDB" id="536948at2759"/>
<dbReference type="SMART" id="SM00202">
    <property type="entry name" value="SR"/>
    <property type="match status" value="1"/>
</dbReference>